<sequence length="75" mass="8346">DELLGRHSLVEALVVDEPDHGVMHLHSHHRGLLLHGELSAEGLEHAGECFCVANLRVHQQSVKVEDDVCDRMDFG</sequence>
<feature type="non-terminal residue" evidence="1">
    <location>
        <position position="75"/>
    </location>
</feature>
<feature type="non-terminal residue" evidence="1">
    <location>
        <position position="1"/>
    </location>
</feature>
<dbReference type="AlphaFoldDB" id="A0AAN5D4D9"/>
<protein>
    <submittedName>
        <fullName evidence="1">Uncharacterized protein</fullName>
    </submittedName>
</protein>
<dbReference type="Proteomes" id="UP001328107">
    <property type="component" value="Unassembled WGS sequence"/>
</dbReference>
<reference evidence="2" key="1">
    <citation type="submission" date="2022-10" db="EMBL/GenBank/DDBJ databases">
        <title>Genome assembly of Pristionchus species.</title>
        <authorList>
            <person name="Yoshida K."/>
            <person name="Sommer R.J."/>
        </authorList>
    </citation>
    <scope>NUCLEOTIDE SEQUENCE [LARGE SCALE GENOMIC DNA]</scope>
    <source>
        <strain evidence="2">RS5460</strain>
    </source>
</reference>
<evidence type="ECO:0000313" key="1">
    <source>
        <dbReference type="EMBL" id="GMR56171.1"/>
    </source>
</evidence>
<name>A0AAN5D4D9_9BILA</name>
<proteinExistence type="predicted"/>
<dbReference type="EMBL" id="BTRK01000005">
    <property type="protein sequence ID" value="GMR56171.1"/>
    <property type="molecule type" value="Genomic_DNA"/>
</dbReference>
<keyword evidence="2" id="KW-1185">Reference proteome</keyword>
<evidence type="ECO:0000313" key="2">
    <source>
        <dbReference type="Proteomes" id="UP001328107"/>
    </source>
</evidence>
<organism evidence="1 2">
    <name type="scientific">Pristionchus mayeri</name>
    <dbReference type="NCBI Taxonomy" id="1317129"/>
    <lineage>
        <taxon>Eukaryota</taxon>
        <taxon>Metazoa</taxon>
        <taxon>Ecdysozoa</taxon>
        <taxon>Nematoda</taxon>
        <taxon>Chromadorea</taxon>
        <taxon>Rhabditida</taxon>
        <taxon>Rhabditina</taxon>
        <taxon>Diplogasteromorpha</taxon>
        <taxon>Diplogasteroidea</taxon>
        <taxon>Neodiplogasteridae</taxon>
        <taxon>Pristionchus</taxon>
    </lineage>
</organism>
<comment type="caution">
    <text evidence="1">The sequence shown here is derived from an EMBL/GenBank/DDBJ whole genome shotgun (WGS) entry which is preliminary data.</text>
</comment>
<accession>A0AAN5D4D9</accession>
<gene>
    <name evidence="1" type="ORF">PMAYCL1PPCAC_26366</name>
</gene>